<dbReference type="EMBL" id="LKLP01000033">
    <property type="protein sequence ID" value="KSU12738.1"/>
    <property type="molecule type" value="Genomic_DNA"/>
</dbReference>
<keyword evidence="1" id="KW-0472">Membrane</keyword>
<dbReference type="AlphaFoldDB" id="A0A0V8DGS7"/>
<proteinExistence type="predicted"/>
<gene>
    <name evidence="2" type="ORF">LMG8520_0607</name>
</gene>
<organism evidence="2 3">
    <name type="scientific">Lactococcus lactis subsp. lactis</name>
    <name type="common">Streptococcus lactis</name>
    <dbReference type="NCBI Taxonomy" id="1360"/>
    <lineage>
        <taxon>Bacteria</taxon>
        <taxon>Bacillati</taxon>
        <taxon>Bacillota</taxon>
        <taxon>Bacilli</taxon>
        <taxon>Lactobacillales</taxon>
        <taxon>Streptococcaceae</taxon>
        <taxon>Lactococcus</taxon>
    </lineage>
</organism>
<dbReference type="RefSeq" id="WP_058209288.1">
    <property type="nucleotide sequence ID" value="NZ_LKLP01000033.1"/>
</dbReference>
<protein>
    <submittedName>
        <fullName evidence="2">Putative Membrane protein</fullName>
    </submittedName>
</protein>
<dbReference type="InterPro" id="IPR010699">
    <property type="entry name" value="DUF1275"/>
</dbReference>
<name>A0A0V8DGS7_LACLL</name>
<feature type="transmembrane region" description="Helical" evidence="1">
    <location>
        <begin position="112"/>
        <end position="131"/>
    </location>
</feature>
<dbReference type="PANTHER" id="PTHR37314">
    <property type="entry name" value="SLR0142 PROTEIN"/>
    <property type="match status" value="1"/>
</dbReference>
<accession>A0A0V8DGS7</accession>
<evidence type="ECO:0000313" key="3">
    <source>
        <dbReference type="Proteomes" id="UP000054230"/>
    </source>
</evidence>
<dbReference type="Pfam" id="PF06912">
    <property type="entry name" value="DUF1275"/>
    <property type="match status" value="1"/>
</dbReference>
<evidence type="ECO:0000256" key="1">
    <source>
        <dbReference type="SAM" id="Phobius"/>
    </source>
</evidence>
<sequence>MNLAFYEKIHFAMYLTFIGGAMDTYTFLKYNAFPVAHSGNLILALSNIYTHHYDLAIKKALAVLCFFLGVLFARLMQNLLQKLSGWEVYTLFFEAIIFSLIGFPIFYNHPSIVIALIAFTVSIQWVLFNTVEGHSYINLYVSGNIKGLGLNLINYINNPEIKSLKKIKFFIKLILCFFIGAILSLFFFQIFAVKSCFFTSLLFASLAIKSVYDQFYRK</sequence>
<keyword evidence="1" id="KW-1133">Transmembrane helix</keyword>
<comment type="caution">
    <text evidence="2">The sequence shown here is derived from an EMBL/GenBank/DDBJ whole genome shotgun (WGS) entry which is preliminary data.</text>
</comment>
<dbReference type="PANTHER" id="PTHR37314:SF4">
    <property type="entry name" value="UPF0700 TRANSMEMBRANE PROTEIN YOAK"/>
    <property type="match status" value="1"/>
</dbReference>
<feature type="transmembrane region" description="Helical" evidence="1">
    <location>
        <begin position="12"/>
        <end position="28"/>
    </location>
</feature>
<feature type="transmembrane region" description="Helical" evidence="1">
    <location>
        <begin position="88"/>
        <end position="106"/>
    </location>
</feature>
<evidence type="ECO:0000313" key="2">
    <source>
        <dbReference type="EMBL" id="KSU12738.1"/>
    </source>
</evidence>
<dbReference type="Proteomes" id="UP000054230">
    <property type="component" value="Unassembled WGS sequence"/>
</dbReference>
<feature type="transmembrane region" description="Helical" evidence="1">
    <location>
        <begin position="169"/>
        <end position="191"/>
    </location>
</feature>
<reference evidence="3" key="1">
    <citation type="submission" date="2015-10" db="EMBL/GenBank/DDBJ databases">
        <title>Draft Genome Sequences of 11 Lactococcus lactis subspecies cremoris strains.</title>
        <authorList>
            <person name="Wels M."/>
            <person name="Backus L."/>
            <person name="Boekhorst J."/>
            <person name="Dijkstra A."/>
            <person name="Beerthuizen M."/>
            <person name="Kelly W."/>
            <person name="Siezen R."/>
            <person name="Bachmann H."/>
            <person name="Van Hijum S."/>
        </authorList>
    </citation>
    <scope>NUCLEOTIDE SEQUENCE [LARGE SCALE GENOMIC DNA]</scope>
    <source>
        <strain evidence="3">LMG8520</strain>
    </source>
</reference>
<dbReference type="PATRIC" id="fig|1360.106.peg.637"/>
<feature type="transmembrane region" description="Helical" evidence="1">
    <location>
        <begin position="56"/>
        <end position="76"/>
    </location>
</feature>
<keyword evidence="1" id="KW-0812">Transmembrane</keyword>